<dbReference type="InterPro" id="IPR014710">
    <property type="entry name" value="RmlC-like_jellyroll"/>
</dbReference>
<dbReference type="Gene3D" id="2.60.120.10">
    <property type="entry name" value="Jelly Rolls"/>
    <property type="match status" value="1"/>
</dbReference>
<reference evidence="5 6" key="1">
    <citation type="journal article" date="2015" name="Infect. Genet. Evol.">
        <title>Genomic sequences of six botulinum neurotoxin-producing strains representing three clostridial species illustrate the mobility and diversity of botulinum neurotoxin genes.</title>
        <authorList>
            <person name="Smith T.J."/>
            <person name="Hill K.K."/>
            <person name="Xie G."/>
            <person name="Foley B.T."/>
            <person name="Williamson C.H."/>
            <person name="Foster J.T."/>
            <person name="Johnson S.L."/>
            <person name="Chertkov O."/>
            <person name="Teshima H."/>
            <person name="Gibbons H.S."/>
            <person name="Johnsky L.A."/>
            <person name="Karavis M.A."/>
            <person name="Smith L.A."/>
        </authorList>
    </citation>
    <scope>NUCLEOTIDE SEQUENCE [LARGE SCALE GENOMIC DNA]</scope>
    <source>
        <strain evidence="5">Sullivan</strain>
    </source>
</reference>
<proteinExistence type="predicted"/>
<dbReference type="PANTHER" id="PTHR43280">
    <property type="entry name" value="ARAC-FAMILY TRANSCRIPTIONAL REGULATOR"/>
    <property type="match status" value="1"/>
</dbReference>
<dbReference type="InterPro" id="IPR020449">
    <property type="entry name" value="Tscrpt_reg_AraC-type_HTH"/>
</dbReference>
<organism evidence="5 6">
    <name type="scientific">Clostridium baratii str. Sullivan</name>
    <dbReference type="NCBI Taxonomy" id="1415775"/>
    <lineage>
        <taxon>Bacteria</taxon>
        <taxon>Bacillati</taxon>
        <taxon>Bacillota</taxon>
        <taxon>Clostridia</taxon>
        <taxon>Eubacteriales</taxon>
        <taxon>Clostridiaceae</taxon>
        <taxon>Clostridium</taxon>
    </lineage>
</organism>
<dbReference type="AlphaFoldDB" id="A0A0A7FUC8"/>
<evidence type="ECO:0000256" key="3">
    <source>
        <dbReference type="ARBA" id="ARBA00023163"/>
    </source>
</evidence>
<sequence length="296" mass="34920">MNKNWINQVKKLPYIDSNIRFFGGHKHSVKKGWTASEEYHHAFEILIILDGEQLTETNKHEYRIKKNQIILIPPGYKHTNTCTSEEGMTYFCAHFDIDEPQIHHDLICYCDFIFTQKNTVYFKLKNIIDKWINLLNTNIDNTSMTYKLESEIILMELIIELLKYAESKKNLELEGNDSTLYYARNIREKIKQNFREFSLNPSEDKLKTLTMKYIANELNISTGYLLVNFKAVYNISPKSYLNQLKFDEAKVLLAHPNITLSEIGERVGYKNVSHFSRQFKIWSGMSPFEFRNMITK</sequence>
<dbReference type="Gene3D" id="1.10.10.60">
    <property type="entry name" value="Homeodomain-like"/>
    <property type="match status" value="2"/>
</dbReference>
<keyword evidence="2" id="KW-0238">DNA-binding</keyword>
<evidence type="ECO:0000256" key="1">
    <source>
        <dbReference type="ARBA" id="ARBA00023015"/>
    </source>
</evidence>
<dbReference type="eggNOG" id="COG2207">
    <property type="taxonomic scope" value="Bacteria"/>
</dbReference>
<evidence type="ECO:0000313" key="5">
    <source>
        <dbReference type="EMBL" id="AIY82436.1"/>
    </source>
</evidence>
<keyword evidence="3" id="KW-0804">Transcription</keyword>
<dbReference type="GO" id="GO:0003700">
    <property type="term" value="F:DNA-binding transcription factor activity"/>
    <property type="evidence" value="ECO:0007669"/>
    <property type="project" value="InterPro"/>
</dbReference>
<dbReference type="EMBL" id="CP006905">
    <property type="protein sequence ID" value="AIY82436.1"/>
    <property type="molecule type" value="Genomic_DNA"/>
</dbReference>
<dbReference type="InterPro" id="IPR037923">
    <property type="entry name" value="HTH-like"/>
</dbReference>
<dbReference type="InterPro" id="IPR018060">
    <property type="entry name" value="HTH_AraC"/>
</dbReference>
<dbReference type="KEGG" id="cbv:U729_1751"/>
<protein>
    <submittedName>
        <fullName evidence="5">Cupin domain protein</fullName>
    </submittedName>
</protein>
<dbReference type="Pfam" id="PF02311">
    <property type="entry name" value="AraC_binding"/>
    <property type="match status" value="1"/>
</dbReference>
<dbReference type="Pfam" id="PF12833">
    <property type="entry name" value="HTH_18"/>
    <property type="match status" value="1"/>
</dbReference>
<feature type="domain" description="HTH araC/xylS-type" evidence="4">
    <location>
        <begin position="184"/>
        <end position="293"/>
    </location>
</feature>
<dbReference type="SUPFAM" id="SSF46689">
    <property type="entry name" value="Homeodomain-like"/>
    <property type="match status" value="1"/>
</dbReference>
<evidence type="ECO:0000256" key="2">
    <source>
        <dbReference type="ARBA" id="ARBA00023125"/>
    </source>
</evidence>
<dbReference type="SMART" id="SM00342">
    <property type="entry name" value="HTH_ARAC"/>
    <property type="match status" value="1"/>
</dbReference>
<dbReference type="RefSeq" id="WP_039313758.1">
    <property type="nucleotide sequence ID" value="NZ_CP006905.1"/>
</dbReference>
<accession>A0A0A7FUC8</accession>
<dbReference type="InterPro" id="IPR009057">
    <property type="entry name" value="Homeodomain-like_sf"/>
</dbReference>
<dbReference type="Proteomes" id="UP000030635">
    <property type="component" value="Chromosome"/>
</dbReference>
<dbReference type="SUPFAM" id="SSF51215">
    <property type="entry name" value="Regulatory protein AraC"/>
    <property type="match status" value="1"/>
</dbReference>
<dbReference type="PANTHER" id="PTHR43280:SF28">
    <property type="entry name" value="HTH-TYPE TRANSCRIPTIONAL ACTIVATOR RHAS"/>
    <property type="match status" value="1"/>
</dbReference>
<dbReference type="PRINTS" id="PR00032">
    <property type="entry name" value="HTHARAC"/>
</dbReference>
<keyword evidence="6" id="KW-1185">Reference proteome</keyword>
<dbReference type="PROSITE" id="PS01124">
    <property type="entry name" value="HTH_ARAC_FAMILY_2"/>
    <property type="match status" value="1"/>
</dbReference>
<dbReference type="GO" id="GO:0043565">
    <property type="term" value="F:sequence-specific DNA binding"/>
    <property type="evidence" value="ECO:0007669"/>
    <property type="project" value="InterPro"/>
</dbReference>
<evidence type="ECO:0000313" key="6">
    <source>
        <dbReference type="Proteomes" id="UP000030635"/>
    </source>
</evidence>
<dbReference type="InterPro" id="IPR003313">
    <property type="entry name" value="AraC-bd"/>
</dbReference>
<evidence type="ECO:0000259" key="4">
    <source>
        <dbReference type="PROSITE" id="PS01124"/>
    </source>
</evidence>
<keyword evidence="1" id="KW-0805">Transcription regulation</keyword>
<dbReference type="eggNOG" id="COG0662">
    <property type="taxonomic scope" value="Bacteria"/>
</dbReference>
<dbReference type="HOGENOM" id="CLU_000445_88_6_9"/>
<dbReference type="OrthoDB" id="2599717at2"/>
<gene>
    <name evidence="5" type="ORF">U729_1751</name>
</gene>
<name>A0A0A7FUC8_9CLOT</name>